<feature type="domain" description="Cyclic nucleotide-binding" evidence="1">
    <location>
        <begin position="9"/>
        <end position="111"/>
    </location>
</feature>
<dbReference type="PROSITE" id="PS50042">
    <property type="entry name" value="CNMP_BINDING_3"/>
    <property type="match status" value="1"/>
</dbReference>
<dbReference type="EMBL" id="JAMWYS010000028">
    <property type="protein sequence ID" value="MCO4292789.1"/>
    <property type="molecule type" value="Genomic_DNA"/>
</dbReference>
<evidence type="ECO:0000313" key="3">
    <source>
        <dbReference type="Proteomes" id="UP001155182"/>
    </source>
</evidence>
<protein>
    <submittedName>
        <fullName evidence="2">Crp/Fnr family transcriptional regulator</fullName>
    </submittedName>
</protein>
<sequence length="187" mass="22070">MKLEDILRSIYDLRDASLNKLIERISPARFPKGHRLFNTGKIETDLYFISKGMARAFLNTEAHEITFWFGKEGDTVLSYNSYIHNKPGYETIELLEDSELYRLKTVDLMELYNEDIHISNWGRKLAEYELVKTEERLISRQFKTAIERYKELIERQPELIQRVQLGYIASYLGVSQVTLSRIRAEIK</sequence>
<dbReference type="CDD" id="cd00038">
    <property type="entry name" value="CAP_ED"/>
    <property type="match status" value="1"/>
</dbReference>
<dbReference type="Proteomes" id="UP001155182">
    <property type="component" value="Unassembled WGS sequence"/>
</dbReference>
<gene>
    <name evidence="2" type="ORF">NF867_07955</name>
</gene>
<organism evidence="2 3">
    <name type="scientific">Solitalea agri</name>
    <dbReference type="NCBI Taxonomy" id="2953739"/>
    <lineage>
        <taxon>Bacteria</taxon>
        <taxon>Pseudomonadati</taxon>
        <taxon>Bacteroidota</taxon>
        <taxon>Sphingobacteriia</taxon>
        <taxon>Sphingobacteriales</taxon>
        <taxon>Sphingobacteriaceae</taxon>
        <taxon>Solitalea</taxon>
    </lineage>
</organism>
<proteinExistence type="predicted"/>
<name>A0A9X2F292_9SPHI</name>
<dbReference type="InterPro" id="IPR014710">
    <property type="entry name" value="RmlC-like_jellyroll"/>
</dbReference>
<evidence type="ECO:0000313" key="2">
    <source>
        <dbReference type="EMBL" id="MCO4292789.1"/>
    </source>
</evidence>
<dbReference type="Gene3D" id="2.60.120.10">
    <property type="entry name" value="Jelly Rolls"/>
    <property type="match status" value="1"/>
</dbReference>
<comment type="caution">
    <text evidence="2">The sequence shown here is derived from an EMBL/GenBank/DDBJ whole genome shotgun (WGS) entry which is preliminary data.</text>
</comment>
<keyword evidence="3" id="KW-1185">Reference proteome</keyword>
<accession>A0A9X2F292</accession>
<dbReference type="InterPro" id="IPR018490">
    <property type="entry name" value="cNMP-bd_dom_sf"/>
</dbReference>
<dbReference type="InterPro" id="IPR000595">
    <property type="entry name" value="cNMP-bd_dom"/>
</dbReference>
<reference evidence="2" key="1">
    <citation type="submission" date="2022-06" db="EMBL/GenBank/DDBJ databases">
        <title>Solitalea sp. MAHUQ-68 isolated from rhizospheric soil.</title>
        <authorList>
            <person name="Huq M.A."/>
        </authorList>
    </citation>
    <scope>NUCLEOTIDE SEQUENCE</scope>
    <source>
        <strain evidence="2">MAHUQ-68</strain>
    </source>
</reference>
<dbReference type="SUPFAM" id="SSF51206">
    <property type="entry name" value="cAMP-binding domain-like"/>
    <property type="match status" value="1"/>
</dbReference>
<dbReference type="RefSeq" id="WP_252587282.1">
    <property type="nucleotide sequence ID" value="NZ_JAMWYS010000028.1"/>
</dbReference>
<evidence type="ECO:0000259" key="1">
    <source>
        <dbReference type="PROSITE" id="PS50042"/>
    </source>
</evidence>
<dbReference type="Pfam" id="PF00027">
    <property type="entry name" value="cNMP_binding"/>
    <property type="match status" value="1"/>
</dbReference>
<dbReference type="AlphaFoldDB" id="A0A9X2F292"/>